<dbReference type="Gene3D" id="3.30.160.60">
    <property type="entry name" value="Classic Zinc Finger"/>
    <property type="match status" value="2"/>
</dbReference>
<evidence type="ECO:0000256" key="5">
    <source>
        <dbReference type="ARBA" id="ARBA00022833"/>
    </source>
</evidence>
<evidence type="ECO:0000259" key="11">
    <source>
        <dbReference type="PROSITE" id="PS50157"/>
    </source>
</evidence>
<evidence type="ECO:0000256" key="7">
    <source>
        <dbReference type="ARBA" id="ARBA00023163"/>
    </source>
</evidence>
<feature type="region of interest" description="Disordered" evidence="10">
    <location>
        <begin position="122"/>
        <end position="146"/>
    </location>
</feature>
<dbReference type="PROSITE" id="PS00028">
    <property type="entry name" value="ZINC_FINGER_C2H2_1"/>
    <property type="match status" value="1"/>
</dbReference>
<dbReference type="Proteomes" id="UP000027073">
    <property type="component" value="Unassembled WGS sequence"/>
</dbReference>
<dbReference type="PANTHER" id="PTHR14196:SF0">
    <property type="entry name" value="PROTEIN BOWEL"/>
    <property type="match status" value="1"/>
</dbReference>
<proteinExistence type="predicted"/>
<dbReference type="InterPro" id="IPR013087">
    <property type="entry name" value="Znf_C2H2_type"/>
</dbReference>
<dbReference type="InParanoid" id="A0A067NJD5"/>
<gene>
    <name evidence="12" type="ORF">PLEOSDRAFT_161711</name>
</gene>
<evidence type="ECO:0000256" key="9">
    <source>
        <dbReference type="PROSITE-ProRule" id="PRU00042"/>
    </source>
</evidence>
<protein>
    <recommendedName>
        <fullName evidence="11">C2H2-type domain-containing protein</fullName>
    </recommendedName>
</protein>
<evidence type="ECO:0000256" key="3">
    <source>
        <dbReference type="ARBA" id="ARBA00022737"/>
    </source>
</evidence>
<evidence type="ECO:0000256" key="6">
    <source>
        <dbReference type="ARBA" id="ARBA00023015"/>
    </source>
</evidence>
<dbReference type="GO" id="GO:0008270">
    <property type="term" value="F:zinc ion binding"/>
    <property type="evidence" value="ECO:0007669"/>
    <property type="project" value="UniProtKB-KW"/>
</dbReference>
<keyword evidence="4 9" id="KW-0863">Zinc-finger</keyword>
<keyword evidence="7" id="KW-0804">Transcription</keyword>
<dbReference type="InterPro" id="IPR036236">
    <property type="entry name" value="Znf_C2H2_sf"/>
</dbReference>
<keyword evidence="5" id="KW-0862">Zinc</keyword>
<comment type="subcellular location">
    <subcellularLocation>
        <location evidence="1">Nucleus</location>
    </subcellularLocation>
</comment>
<keyword evidence="3" id="KW-0677">Repeat</keyword>
<dbReference type="EMBL" id="KL198011">
    <property type="protein sequence ID" value="KDQ24247.1"/>
    <property type="molecule type" value="Genomic_DNA"/>
</dbReference>
<dbReference type="PANTHER" id="PTHR14196">
    <property type="entry name" value="ODD-SKIPPED - RELATED"/>
    <property type="match status" value="1"/>
</dbReference>
<keyword evidence="6" id="KW-0805">Transcription regulation</keyword>
<feature type="domain" description="C2H2-type" evidence="11">
    <location>
        <begin position="185"/>
        <end position="212"/>
    </location>
</feature>
<dbReference type="PROSITE" id="PS50157">
    <property type="entry name" value="ZINC_FINGER_C2H2_2"/>
    <property type="match status" value="1"/>
</dbReference>
<dbReference type="HOGENOM" id="CLU_1129465_0_0_1"/>
<evidence type="ECO:0000256" key="2">
    <source>
        <dbReference type="ARBA" id="ARBA00022723"/>
    </source>
</evidence>
<evidence type="ECO:0000313" key="12">
    <source>
        <dbReference type="EMBL" id="KDQ24247.1"/>
    </source>
</evidence>
<dbReference type="GO" id="GO:0000981">
    <property type="term" value="F:DNA-binding transcription factor activity, RNA polymerase II-specific"/>
    <property type="evidence" value="ECO:0007669"/>
    <property type="project" value="TreeGrafter"/>
</dbReference>
<organism evidence="12 13">
    <name type="scientific">Pleurotus ostreatus (strain PC15)</name>
    <name type="common">Oyster mushroom</name>
    <dbReference type="NCBI Taxonomy" id="1137138"/>
    <lineage>
        <taxon>Eukaryota</taxon>
        <taxon>Fungi</taxon>
        <taxon>Dikarya</taxon>
        <taxon>Basidiomycota</taxon>
        <taxon>Agaricomycotina</taxon>
        <taxon>Agaricomycetes</taxon>
        <taxon>Agaricomycetidae</taxon>
        <taxon>Agaricales</taxon>
        <taxon>Pleurotineae</taxon>
        <taxon>Pleurotaceae</taxon>
        <taxon>Pleurotus</taxon>
    </lineage>
</organism>
<dbReference type="VEuPathDB" id="FungiDB:PLEOSDRAFT_161711"/>
<evidence type="ECO:0000256" key="8">
    <source>
        <dbReference type="ARBA" id="ARBA00023242"/>
    </source>
</evidence>
<evidence type="ECO:0000256" key="4">
    <source>
        <dbReference type="ARBA" id="ARBA00022771"/>
    </source>
</evidence>
<dbReference type="AlphaFoldDB" id="A0A067NJD5"/>
<evidence type="ECO:0000256" key="10">
    <source>
        <dbReference type="SAM" id="MobiDB-lite"/>
    </source>
</evidence>
<name>A0A067NJD5_PLEO1</name>
<dbReference type="GO" id="GO:0000977">
    <property type="term" value="F:RNA polymerase II transcription regulatory region sequence-specific DNA binding"/>
    <property type="evidence" value="ECO:0007669"/>
    <property type="project" value="TreeGrafter"/>
</dbReference>
<evidence type="ECO:0000313" key="13">
    <source>
        <dbReference type="Proteomes" id="UP000027073"/>
    </source>
</evidence>
<reference evidence="13" key="1">
    <citation type="journal article" date="2014" name="Proc. Natl. Acad. Sci. U.S.A.">
        <title>Extensive sampling of basidiomycete genomes demonstrates inadequacy of the white-rot/brown-rot paradigm for wood decay fungi.</title>
        <authorList>
            <person name="Riley R."/>
            <person name="Salamov A.A."/>
            <person name="Brown D.W."/>
            <person name="Nagy L.G."/>
            <person name="Floudas D."/>
            <person name="Held B.W."/>
            <person name="Levasseur A."/>
            <person name="Lombard V."/>
            <person name="Morin E."/>
            <person name="Otillar R."/>
            <person name="Lindquist E.A."/>
            <person name="Sun H."/>
            <person name="LaButti K.M."/>
            <person name="Schmutz J."/>
            <person name="Jabbour D."/>
            <person name="Luo H."/>
            <person name="Baker S.E."/>
            <person name="Pisabarro A.G."/>
            <person name="Walton J.D."/>
            <person name="Blanchette R.A."/>
            <person name="Henrissat B."/>
            <person name="Martin F."/>
            <person name="Cullen D."/>
            <person name="Hibbett D.S."/>
            <person name="Grigoriev I.V."/>
        </authorList>
    </citation>
    <scope>NUCLEOTIDE SEQUENCE [LARGE SCALE GENOMIC DNA]</scope>
    <source>
        <strain evidence="13">PC15</strain>
    </source>
</reference>
<keyword evidence="8" id="KW-0539">Nucleus</keyword>
<dbReference type="STRING" id="1137138.A0A067NJD5"/>
<evidence type="ECO:0000256" key="1">
    <source>
        <dbReference type="ARBA" id="ARBA00004123"/>
    </source>
</evidence>
<dbReference type="SUPFAM" id="SSF57667">
    <property type="entry name" value="beta-beta-alpha zinc fingers"/>
    <property type="match status" value="1"/>
</dbReference>
<sequence>MEHYDRPEYHYNYREGTSLQGGSYQVADPSITMMNDSLAGNLESPSLWPQPAIPQDMYSNHAGEPQQYFPPYLGHASDRNRQRLYDQQSYMICPAPQSQCTRFDPQTILIAEAHHNHAQALDSIPDDYNHSPPFNGLDRPQNNSLPFAQHGLMEASTTPSPTSRQLATEAVSDAAEKRRVNPHRFFCQYCDRGFTARHNYYRHLGAHNDERPFGCECGSAFTTKSDLKRHKFKSKKHGHGQHHAADCN</sequence>
<keyword evidence="2" id="KW-0479">Metal-binding</keyword>
<accession>A0A067NJD5</accession>
<dbReference type="GO" id="GO:0005634">
    <property type="term" value="C:nucleus"/>
    <property type="evidence" value="ECO:0007669"/>
    <property type="project" value="UniProtKB-SubCell"/>
</dbReference>
<dbReference type="InterPro" id="IPR050717">
    <property type="entry name" value="C2H2-ZF_Transcription_Reg"/>
</dbReference>